<evidence type="ECO:0000256" key="7">
    <source>
        <dbReference type="ARBA" id="ARBA00022777"/>
    </source>
</evidence>
<name>A0ABV8VUD1_9BACI</name>
<dbReference type="Gene3D" id="3.40.1190.20">
    <property type="match status" value="1"/>
</dbReference>
<dbReference type="PANTHER" id="PTHR20858">
    <property type="entry name" value="PHOSPHOMETHYLPYRIMIDINE KINASE"/>
    <property type="match status" value="1"/>
</dbReference>
<keyword evidence="9 11" id="KW-0460">Magnesium</keyword>
<dbReference type="NCBIfam" id="NF006830">
    <property type="entry name" value="PRK09355.1"/>
    <property type="match status" value="1"/>
</dbReference>
<feature type="binding site" evidence="11">
    <location>
        <position position="161"/>
    </location>
    <ligand>
        <name>ATP</name>
        <dbReference type="ChEBI" id="CHEBI:30616"/>
    </ligand>
</feature>
<evidence type="ECO:0000256" key="9">
    <source>
        <dbReference type="ARBA" id="ARBA00022842"/>
    </source>
</evidence>
<comment type="pathway">
    <text evidence="3 11">Cofactor biosynthesis; thiamine diphosphate biosynthesis; 4-methyl-5-(2-phosphoethyl)-thiazole from 5-(2-hydroxyethyl)-4-methylthiazole: step 1/1.</text>
</comment>
<evidence type="ECO:0000256" key="11">
    <source>
        <dbReference type="HAMAP-Rule" id="MF_00228"/>
    </source>
</evidence>
<comment type="catalytic activity">
    <reaction evidence="1 11">
        <text>5-(2-hydroxyethyl)-4-methylthiazole + ATP = 4-methyl-5-(2-phosphooxyethyl)-thiazole + ADP + H(+)</text>
        <dbReference type="Rhea" id="RHEA:24212"/>
        <dbReference type="ChEBI" id="CHEBI:15378"/>
        <dbReference type="ChEBI" id="CHEBI:17957"/>
        <dbReference type="ChEBI" id="CHEBI:30616"/>
        <dbReference type="ChEBI" id="CHEBI:58296"/>
        <dbReference type="ChEBI" id="CHEBI:456216"/>
        <dbReference type="EC" id="2.7.1.50"/>
    </reaction>
</comment>
<dbReference type="EMBL" id="JBHSDV010000002">
    <property type="protein sequence ID" value="MFC4388112.1"/>
    <property type="molecule type" value="Genomic_DNA"/>
</dbReference>
<feature type="binding site" evidence="11">
    <location>
        <position position="116"/>
    </location>
    <ligand>
        <name>ATP</name>
        <dbReference type="ChEBI" id="CHEBI:30616"/>
    </ligand>
</feature>
<keyword evidence="4 11" id="KW-0808">Transferase</keyword>
<dbReference type="NCBIfam" id="TIGR00694">
    <property type="entry name" value="thiM"/>
    <property type="match status" value="1"/>
</dbReference>
<dbReference type="EC" id="2.7.1.50" evidence="11"/>
<dbReference type="InterPro" id="IPR000417">
    <property type="entry name" value="Hyethyz_kinase"/>
</dbReference>
<reference evidence="13" key="1">
    <citation type="journal article" date="2019" name="Int. J. Syst. Evol. Microbiol.">
        <title>The Global Catalogue of Microorganisms (GCM) 10K type strain sequencing project: providing services to taxonomists for standard genome sequencing and annotation.</title>
        <authorList>
            <consortium name="The Broad Institute Genomics Platform"/>
            <consortium name="The Broad Institute Genome Sequencing Center for Infectious Disease"/>
            <person name="Wu L."/>
            <person name="Ma J."/>
        </authorList>
    </citation>
    <scope>NUCLEOTIDE SEQUENCE [LARGE SCALE GENOMIC DNA]</scope>
    <source>
        <strain evidence="13">KACC 14058</strain>
    </source>
</reference>
<evidence type="ECO:0000313" key="13">
    <source>
        <dbReference type="Proteomes" id="UP001595880"/>
    </source>
</evidence>
<keyword evidence="10 11" id="KW-0784">Thiamine biosynthesis</keyword>
<feature type="binding site" evidence="11">
    <location>
        <position position="188"/>
    </location>
    <ligand>
        <name>substrate</name>
    </ligand>
</feature>
<keyword evidence="6 11" id="KW-0547">Nucleotide-binding</keyword>
<proteinExistence type="inferred from homology"/>
<evidence type="ECO:0000313" key="12">
    <source>
        <dbReference type="EMBL" id="MFC4388112.1"/>
    </source>
</evidence>
<dbReference type="SUPFAM" id="SSF53613">
    <property type="entry name" value="Ribokinase-like"/>
    <property type="match status" value="1"/>
</dbReference>
<dbReference type="PIRSF" id="PIRSF000513">
    <property type="entry name" value="Thz_kinase"/>
    <property type="match status" value="1"/>
</dbReference>
<dbReference type="InterPro" id="IPR029056">
    <property type="entry name" value="Ribokinase-like"/>
</dbReference>
<sequence length="267" mass="28345">MSHILAKVREQSPLIHNITNQVVTNFTANGLYALGASPVMANAPEEVEEMASIANALVLNIGTLTKEQVHAMILAGKIANKRNIPVVLDPVGVGATTFRTEKAKEILQQVQITVIRGNASEIATLAGIDAEVKGVDTAGSYNMEELIRVAYQNLGVPIIITGQVDYITDGDYVTTVSNGHELLTKVTGAGCLLSSVVAAFLAVEEDVVQASSHALSYYGVVAQNASQHATMPGDFQIELLNQLYAITSEEVDAQSIIATTKLERGSI</sequence>
<dbReference type="PANTHER" id="PTHR20858:SF17">
    <property type="entry name" value="HYDROXYMETHYLPYRIMIDINE_PHOSPHOMETHYLPYRIMIDINE KINASE THI20-RELATED"/>
    <property type="match status" value="1"/>
</dbReference>
<protein>
    <recommendedName>
        <fullName evidence="11">Hydroxyethylthiazole kinase</fullName>
        <ecNumber evidence="11">2.7.1.50</ecNumber>
    </recommendedName>
    <alternativeName>
        <fullName evidence="11">4-methyl-5-beta-hydroxyethylthiazole kinase</fullName>
        <shortName evidence="11">TH kinase</shortName>
        <shortName evidence="11">Thz kinase</shortName>
    </alternativeName>
</protein>
<dbReference type="PRINTS" id="PR01099">
    <property type="entry name" value="HYETHTZKNASE"/>
</dbReference>
<comment type="cofactor">
    <cofactor evidence="2 11">
        <name>Mg(2+)</name>
        <dbReference type="ChEBI" id="CHEBI:18420"/>
    </cofactor>
</comment>
<evidence type="ECO:0000256" key="2">
    <source>
        <dbReference type="ARBA" id="ARBA00001946"/>
    </source>
</evidence>
<dbReference type="RefSeq" id="WP_390198887.1">
    <property type="nucleotide sequence ID" value="NZ_JBHSDV010000002.1"/>
</dbReference>
<dbReference type="CDD" id="cd01170">
    <property type="entry name" value="THZ_kinase"/>
    <property type="match status" value="1"/>
</dbReference>
<evidence type="ECO:0000256" key="8">
    <source>
        <dbReference type="ARBA" id="ARBA00022840"/>
    </source>
</evidence>
<dbReference type="HAMAP" id="MF_00228">
    <property type="entry name" value="Thz_kinase"/>
    <property type="match status" value="1"/>
</dbReference>
<dbReference type="Pfam" id="PF02110">
    <property type="entry name" value="HK"/>
    <property type="match status" value="1"/>
</dbReference>
<dbReference type="GO" id="GO:0004417">
    <property type="term" value="F:hydroxyethylthiazole kinase activity"/>
    <property type="evidence" value="ECO:0007669"/>
    <property type="project" value="UniProtKB-EC"/>
</dbReference>
<evidence type="ECO:0000256" key="10">
    <source>
        <dbReference type="ARBA" id="ARBA00022977"/>
    </source>
</evidence>
<evidence type="ECO:0000256" key="6">
    <source>
        <dbReference type="ARBA" id="ARBA00022741"/>
    </source>
</evidence>
<organism evidence="12 13">
    <name type="scientific">Gracilibacillus marinus</name>
    <dbReference type="NCBI Taxonomy" id="630535"/>
    <lineage>
        <taxon>Bacteria</taxon>
        <taxon>Bacillati</taxon>
        <taxon>Bacillota</taxon>
        <taxon>Bacilli</taxon>
        <taxon>Bacillales</taxon>
        <taxon>Bacillaceae</taxon>
        <taxon>Gracilibacillus</taxon>
    </lineage>
</organism>
<comment type="similarity">
    <text evidence="11">Belongs to the Thz kinase family.</text>
</comment>
<keyword evidence="7 11" id="KW-0418">Kinase</keyword>
<comment type="caution">
    <text evidence="12">The sequence shown here is derived from an EMBL/GenBank/DDBJ whole genome shotgun (WGS) entry which is preliminary data.</text>
</comment>
<comment type="function">
    <text evidence="11">Catalyzes the phosphorylation of the hydroxyl group of 4-methyl-5-beta-hydroxyethylthiazole (THZ).</text>
</comment>
<keyword evidence="8 11" id="KW-0067">ATP-binding</keyword>
<dbReference type="Proteomes" id="UP001595880">
    <property type="component" value="Unassembled WGS sequence"/>
</dbReference>
<evidence type="ECO:0000256" key="1">
    <source>
        <dbReference type="ARBA" id="ARBA00001771"/>
    </source>
</evidence>
<evidence type="ECO:0000256" key="3">
    <source>
        <dbReference type="ARBA" id="ARBA00004868"/>
    </source>
</evidence>
<keyword evidence="13" id="KW-1185">Reference proteome</keyword>
<gene>
    <name evidence="11 12" type="primary">thiM</name>
    <name evidence="12" type="ORF">ACFOZ1_09860</name>
</gene>
<evidence type="ECO:0000256" key="5">
    <source>
        <dbReference type="ARBA" id="ARBA00022723"/>
    </source>
</evidence>
<evidence type="ECO:0000256" key="4">
    <source>
        <dbReference type="ARBA" id="ARBA00022679"/>
    </source>
</evidence>
<accession>A0ABV8VUD1</accession>
<feature type="binding site" evidence="11">
    <location>
        <position position="40"/>
    </location>
    <ligand>
        <name>substrate</name>
    </ligand>
</feature>
<keyword evidence="5 11" id="KW-0479">Metal-binding</keyword>